<comment type="caution">
    <text evidence="3">The sequence shown here is derived from an EMBL/GenBank/DDBJ whole genome shotgun (WGS) entry which is preliminary data.</text>
</comment>
<feature type="region of interest" description="Disordered" evidence="1">
    <location>
        <begin position="312"/>
        <end position="334"/>
    </location>
</feature>
<dbReference type="PROSITE" id="PS51257">
    <property type="entry name" value="PROKAR_LIPOPROTEIN"/>
    <property type="match status" value="1"/>
</dbReference>
<feature type="compositionally biased region" description="Polar residues" evidence="1">
    <location>
        <begin position="427"/>
        <end position="437"/>
    </location>
</feature>
<dbReference type="AlphaFoldDB" id="A0AAD9GDH9"/>
<gene>
    <name evidence="3" type="ORF">X943_003430</name>
</gene>
<feature type="region of interest" description="Disordered" evidence="1">
    <location>
        <begin position="356"/>
        <end position="384"/>
    </location>
</feature>
<evidence type="ECO:0000313" key="4">
    <source>
        <dbReference type="Proteomes" id="UP001195914"/>
    </source>
</evidence>
<keyword evidence="2" id="KW-0732">Signal</keyword>
<feature type="compositionally biased region" description="Polar residues" evidence="1">
    <location>
        <begin position="446"/>
        <end position="455"/>
    </location>
</feature>
<evidence type="ECO:0000256" key="2">
    <source>
        <dbReference type="SAM" id="SignalP"/>
    </source>
</evidence>
<reference evidence="3" key="1">
    <citation type="journal article" date="2014" name="Nucleic Acids Res.">
        <title>The evolutionary dynamics of variant antigen genes in Babesia reveal a history of genomic innovation underlying host-parasite interaction.</title>
        <authorList>
            <person name="Jackson A.P."/>
            <person name="Otto T.D."/>
            <person name="Darby A."/>
            <person name="Ramaprasad A."/>
            <person name="Xia D."/>
            <person name="Echaide I.E."/>
            <person name="Farber M."/>
            <person name="Gahlot S."/>
            <person name="Gamble J."/>
            <person name="Gupta D."/>
            <person name="Gupta Y."/>
            <person name="Jackson L."/>
            <person name="Malandrin L."/>
            <person name="Malas T.B."/>
            <person name="Moussa E."/>
            <person name="Nair M."/>
            <person name="Reid A.J."/>
            <person name="Sanders M."/>
            <person name="Sharma J."/>
            <person name="Tracey A."/>
            <person name="Quail M.A."/>
            <person name="Weir W."/>
            <person name="Wastling J.M."/>
            <person name="Hall N."/>
            <person name="Willadsen P."/>
            <person name="Lingelbach K."/>
            <person name="Shiels B."/>
            <person name="Tait A."/>
            <person name="Berriman M."/>
            <person name="Allred D.R."/>
            <person name="Pain A."/>
        </authorList>
    </citation>
    <scope>NUCLEOTIDE SEQUENCE</scope>
    <source>
        <strain evidence="3">1802A</strain>
    </source>
</reference>
<name>A0AAD9GDH9_BABDI</name>
<sequence length="1162" mass="129982">MHYVWRLSPLLLNILIVSCLEVCISSTFRGRLQTSNDFAAYAKVGTFTAPLGYLKSSDVRNLFFNCPCGLQNSSPLTDVKLANSDDATKWLSRGPNYKHPFIMCAKKEPVQKKRKIFSSRRKKKYLQKELKKKQNDQDVSSGSSSSEQINVPTSGNGAETDDKSHGDADNISAVFAFGHQSSPLYQANDNSVDTQYDVGGDAHPENIYDGVDVERQIMAASMSHLGSGSSLPEGVHISKRRLHALEALFSDQHALKTRQIVSMFYHLLGSLNTELIDMFGDLRDSGPSVPDDSGNDVSSTKTAAHGLNAVSHHNLLDGSGGSTTPDSINEDNTPLASISQSQLDYDGLKWPFEGEEGGSALVNGSEDGDTVSRKHLGDNPSSVQTNLSRRDMRQLKHLKMLAQHEKLKLLKGIDHSRSVSAAFFSPENPSSADSSVPTKAERENQTTDNGLLNFSQPCNEAGDVITTCKDDLNSTVKSTQAVPLVKLSSQQNEVASTRPNYDEYIAPYSGDAKDGGSTSTTNSRFDRFIVSIPKVQEVHVKTETKPNEAKSSQETDSVLFDIPVTMFSLRRGFLGTLYRTYLRPSLVSALETSFQVKLTAPCGIMDFDRLDLSAIANTDQLGLNIDRDELRKYLRNVVVHSHLTEGERDVIEYKGTAPDLPEATRLKIAQLLKWMKDEVFLRGGINILTTLLGRSPNLSELAFALGHDNPDQLEVTLDICSAYTQWSFEGLSNPLGEIILMKLESDWGIERKKKDGPLEIIDMHMCNTQAVVSNVLWRRMCSIHLNTLSSLGSRAVSQLYGAACSSARQDLLKAKLPEHLPMGRYRLARRAKALYEELCLLQGRVQQEFRKAGERGVTLYDGIYKNNPFVDRVLAVERAYSNVKEGSVDGFMRDRAHHDVLVKEMESRLEVSWGAICEAWHSLEVREVGTLAQESDPDRPSPFKRIPDRKRVFSYDELDEKEESHEDVTVYSGPDCLRDIAWRKSLRMVAKEALDDRVARFVFMASLGLFTQGQWNHEELAKLLGFSSADVVNLIFCAARAHCHEYEVWRIKLKLPPYVDETRTFPMLLESLKFPPHRMPHHIAAATEKSINELVDDSRMNAEAGLSPHPFQSSMKDRCKRLREIKPRMGTMKESLLKYRKNYASMQRVLEKSPLYYLTETS</sequence>
<evidence type="ECO:0000313" key="3">
    <source>
        <dbReference type="EMBL" id="KAK1936434.1"/>
    </source>
</evidence>
<feature type="region of interest" description="Disordered" evidence="1">
    <location>
        <begin position="422"/>
        <end position="455"/>
    </location>
</feature>
<protein>
    <submittedName>
        <fullName evidence="3">Uncharacterized protein</fullName>
    </submittedName>
</protein>
<dbReference type="Proteomes" id="UP001195914">
    <property type="component" value="Unassembled WGS sequence"/>
</dbReference>
<proteinExistence type="predicted"/>
<feature type="region of interest" description="Disordered" evidence="1">
    <location>
        <begin position="112"/>
        <end position="165"/>
    </location>
</feature>
<feature type="compositionally biased region" description="Basic residues" evidence="1">
    <location>
        <begin position="112"/>
        <end position="125"/>
    </location>
</feature>
<feature type="compositionally biased region" description="Polar residues" evidence="1">
    <location>
        <begin position="322"/>
        <end position="334"/>
    </location>
</feature>
<evidence type="ECO:0000256" key="1">
    <source>
        <dbReference type="SAM" id="MobiDB-lite"/>
    </source>
</evidence>
<feature type="chain" id="PRO_5042187748" evidence="2">
    <location>
        <begin position="26"/>
        <end position="1162"/>
    </location>
</feature>
<reference evidence="3" key="2">
    <citation type="submission" date="2021-05" db="EMBL/GenBank/DDBJ databases">
        <authorList>
            <person name="Pain A."/>
        </authorList>
    </citation>
    <scope>NUCLEOTIDE SEQUENCE</scope>
    <source>
        <strain evidence="3">1802A</strain>
    </source>
</reference>
<feature type="compositionally biased region" description="Basic and acidic residues" evidence="1">
    <location>
        <begin position="126"/>
        <end position="136"/>
    </location>
</feature>
<keyword evidence="4" id="KW-1185">Reference proteome</keyword>
<feature type="signal peptide" evidence="2">
    <location>
        <begin position="1"/>
        <end position="25"/>
    </location>
</feature>
<feature type="compositionally biased region" description="Polar residues" evidence="1">
    <location>
        <begin position="147"/>
        <end position="157"/>
    </location>
</feature>
<organism evidence="3 4">
    <name type="scientific">Babesia divergens</name>
    <dbReference type="NCBI Taxonomy" id="32595"/>
    <lineage>
        <taxon>Eukaryota</taxon>
        <taxon>Sar</taxon>
        <taxon>Alveolata</taxon>
        <taxon>Apicomplexa</taxon>
        <taxon>Aconoidasida</taxon>
        <taxon>Piroplasmida</taxon>
        <taxon>Babesiidae</taxon>
        <taxon>Babesia</taxon>
    </lineage>
</organism>
<dbReference type="EMBL" id="JAHBMH010000044">
    <property type="protein sequence ID" value="KAK1936434.1"/>
    <property type="molecule type" value="Genomic_DNA"/>
</dbReference>
<accession>A0AAD9GDH9</accession>